<evidence type="ECO:0000259" key="12">
    <source>
        <dbReference type="Pfam" id="PF16192"/>
    </source>
</evidence>
<feature type="domain" description="Protein O-mannosyl-transferase C-terminal four TM" evidence="12">
    <location>
        <begin position="255"/>
        <end position="332"/>
    </location>
</feature>
<protein>
    <recommendedName>
        <fullName evidence="9 10">Polyprenol-phosphate-mannose--protein mannosyltransferase</fullName>
        <ecNumber evidence="10">2.4.1.-</ecNumber>
    </recommendedName>
</protein>
<feature type="transmembrane region" description="Helical" evidence="10">
    <location>
        <begin position="187"/>
        <end position="205"/>
    </location>
</feature>
<comment type="caution">
    <text evidence="13">The sequence shown here is derived from an EMBL/GenBank/DDBJ whole genome shotgun (WGS) entry which is preliminary data.</text>
</comment>
<dbReference type="GeneID" id="88766565"/>
<feature type="transmembrane region" description="Helical" evidence="10">
    <location>
        <begin position="142"/>
        <end position="160"/>
    </location>
</feature>
<dbReference type="GO" id="GO:0005886">
    <property type="term" value="C:plasma membrane"/>
    <property type="evidence" value="ECO:0007669"/>
    <property type="project" value="UniProtKB-SubCell"/>
</dbReference>
<organism evidence="13 14">
    <name type="scientific">Crocosphaera watsonii WH 0003</name>
    <dbReference type="NCBI Taxonomy" id="423471"/>
    <lineage>
        <taxon>Bacteria</taxon>
        <taxon>Bacillati</taxon>
        <taxon>Cyanobacteriota</taxon>
        <taxon>Cyanophyceae</taxon>
        <taxon>Oscillatoriophycideae</taxon>
        <taxon>Chroococcales</taxon>
        <taxon>Aphanothecaceae</taxon>
        <taxon>Crocosphaera</taxon>
    </lineage>
</organism>
<dbReference type="InterPro" id="IPR032421">
    <property type="entry name" value="PMT_4TMC"/>
</dbReference>
<keyword evidence="5 10" id="KW-0808">Transferase</keyword>
<keyword evidence="8 10" id="KW-0472">Membrane</keyword>
<accession>G5J644</accession>
<dbReference type="EC" id="2.4.1.-" evidence="10"/>
<evidence type="ECO:0000259" key="11">
    <source>
        <dbReference type="Pfam" id="PF02366"/>
    </source>
</evidence>
<dbReference type="Pfam" id="PF02366">
    <property type="entry name" value="PMT"/>
    <property type="match status" value="1"/>
</dbReference>
<evidence type="ECO:0000256" key="10">
    <source>
        <dbReference type="RuleBase" id="RU367007"/>
    </source>
</evidence>
<keyword evidence="7 10" id="KW-1133">Transmembrane helix</keyword>
<evidence type="ECO:0000256" key="7">
    <source>
        <dbReference type="ARBA" id="ARBA00022989"/>
    </source>
</evidence>
<reference evidence="13 14" key="1">
    <citation type="journal article" date="2011" name="Front. Microbiol.">
        <title>Two Strains of Crocosphaera watsonii with Highly Conserved Genomes are Distinguished by Strain-Specific Features.</title>
        <authorList>
            <person name="Bench S.R."/>
            <person name="Ilikchyan I.N."/>
            <person name="Tripp H.J."/>
            <person name="Zehr J.P."/>
        </authorList>
    </citation>
    <scope>NUCLEOTIDE SEQUENCE [LARGE SCALE GENOMIC DNA]</scope>
    <source>
        <strain evidence="13 14">WH 0003</strain>
    </source>
</reference>
<evidence type="ECO:0000256" key="6">
    <source>
        <dbReference type="ARBA" id="ARBA00022692"/>
    </source>
</evidence>
<feature type="transmembrane region" description="Helical" evidence="10">
    <location>
        <begin position="318"/>
        <end position="336"/>
    </location>
</feature>
<evidence type="ECO:0000256" key="3">
    <source>
        <dbReference type="ARBA" id="ARBA00007222"/>
    </source>
</evidence>
<dbReference type="UniPathway" id="UPA00378"/>
<dbReference type="GO" id="GO:0004169">
    <property type="term" value="F:dolichyl-phosphate-mannose-protein mannosyltransferase activity"/>
    <property type="evidence" value="ECO:0007669"/>
    <property type="project" value="UniProtKB-UniRule"/>
</dbReference>
<name>G5J644_CROWT</name>
<keyword evidence="4 10" id="KW-0328">Glycosyltransferase</keyword>
<dbReference type="Pfam" id="PF16192">
    <property type="entry name" value="PMT_4TMC"/>
    <property type="match status" value="1"/>
</dbReference>
<evidence type="ECO:0000256" key="2">
    <source>
        <dbReference type="ARBA" id="ARBA00004922"/>
    </source>
</evidence>
<dbReference type="GO" id="GO:0012505">
    <property type="term" value="C:endomembrane system"/>
    <property type="evidence" value="ECO:0007669"/>
    <property type="project" value="UniProtKB-SubCell"/>
</dbReference>
<comment type="pathway">
    <text evidence="2 10">Protein modification; protein glycosylation.</text>
</comment>
<comment type="function">
    <text evidence="10">Protein O-mannosyltransferase that catalyzes the transfer of a single mannose residue from a polyprenol phospho-mannosyl lipidic donor to the hydroxyl group of selected serine and threonine residues in acceptor proteins.</text>
</comment>
<feature type="domain" description="ArnT-like N-terminal" evidence="11">
    <location>
        <begin position="10"/>
        <end position="240"/>
    </location>
</feature>
<dbReference type="PANTHER" id="PTHR10050:SF46">
    <property type="entry name" value="PROTEIN O-MANNOSYL-TRANSFERASE 2"/>
    <property type="match status" value="1"/>
</dbReference>
<dbReference type="PANTHER" id="PTHR10050">
    <property type="entry name" value="DOLICHYL-PHOSPHATE-MANNOSE--PROTEIN MANNOSYLTRANSFERASE"/>
    <property type="match status" value="1"/>
</dbReference>
<sequence>MRKFLILGLIFLVSLGLRFWNLGQFNTLVFDEVYYAKFANNYLTRTPVFNSHPPLTEYLIALGMWLYSSFQASPDITNDLTGSWGSTISYRWLNALTGSFFPLILGAIAYQLTHRRSQAIIITLLAAMEGLFLVESRYALNNIYLVTFGLLGHLFFLLFVNQSKYIYLTLSGIFSGASATIKWNGLGFLLGIYLLIFLVYISQHFRSLFELNNLGIFAKIKLVKPYLLLFNFLIVPIVTYAILWIPYLLLNTEYSLWVLHQKIWSFHQNIGSSFDVHPYCSKWYSWLVMARPIAYFYETKNTLSGTTIYDVHAMGNPILWWLATGSIIILSFSLDYY</sequence>
<gene>
    <name evidence="13" type="ORF">CWATWH0003_2949t1</name>
</gene>
<dbReference type="RefSeq" id="WP_007311073.1">
    <property type="nucleotide sequence ID" value="NZ_AESD01000439.1"/>
</dbReference>
<dbReference type="InterPro" id="IPR003342">
    <property type="entry name" value="ArnT-like_N"/>
</dbReference>
<comment type="caution">
    <text evidence="10">Lacks conserved residue(s) required for the propagation of feature annotation.</text>
</comment>
<dbReference type="AlphaFoldDB" id="G5J644"/>
<evidence type="ECO:0000256" key="5">
    <source>
        <dbReference type="ARBA" id="ARBA00022679"/>
    </source>
</evidence>
<evidence type="ECO:0000313" key="14">
    <source>
        <dbReference type="Proteomes" id="UP000003477"/>
    </source>
</evidence>
<evidence type="ECO:0000313" key="13">
    <source>
        <dbReference type="EMBL" id="EHJ12349.1"/>
    </source>
</evidence>
<feature type="non-terminal residue" evidence="13">
    <location>
        <position position="337"/>
    </location>
</feature>
<keyword evidence="6 10" id="KW-0812">Transmembrane</keyword>
<dbReference type="Proteomes" id="UP000003477">
    <property type="component" value="Unassembled WGS sequence"/>
</dbReference>
<feature type="transmembrane region" description="Helical" evidence="10">
    <location>
        <begin position="92"/>
        <end position="112"/>
    </location>
</feature>
<keyword evidence="10" id="KW-1003">Cell membrane</keyword>
<evidence type="ECO:0000256" key="8">
    <source>
        <dbReference type="ARBA" id="ARBA00023136"/>
    </source>
</evidence>
<dbReference type="EMBL" id="AESD01000439">
    <property type="protein sequence ID" value="EHJ12349.1"/>
    <property type="molecule type" value="Genomic_DNA"/>
</dbReference>
<comment type="subcellular location">
    <subcellularLocation>
        <location evidence="10">Cell membrane</location>
    </subcellularLocation>
    <subcellularLocation>
        <location evidence="1">Endomembrane system</location>
        <topology evidence="1">Multi-pass membrane protein</topology>
    </subcellularLocation>
</comment>
<comment type="similarity">
    <text evidence="3 10">Belongs to the glycosyltransferase 39 family.</text>
</comment>
<evidence type="ECO:0000256" key="9">
    <source>
        <dbReference type="ARBA" id="ARBA00093617"/>
    </source>
</evidence>
<evidence type="ECO:0000256" key="1">
    <source>
        <dbReference type="ARBA" id="ARBA00004127"/>
    </source>
</evidence>
<proteinExistence type="inferred from homology"/>
<evidence type="ECO:0000256" key="4">
    <source>
        <dbReference type="ARBA" id="ARBA00022676"/>
    </source>
</evidence>
<dbReference type="InterPro" id="IPR027005">
    <property type="entry name" value="PMT-like"/>
</dbReference>
<feature type="transmembrane region" description="Helical" evidence="10">
    <location>
        <begin position="226"/>
        <end position="249"/>
    </location>
</feature>